<evidence type="ECO:0000259" key="1">
    <source>
        <dbReference type="Pfam" id="PF20231"/>
    </source>
</evidence>
<keyword evidence="3" id="KW-1185">Reference proteome</keyword>
<sequence length="839" mass="94718">MDVELRKIKKHPEFAYFRDATGDLTTVDLDLPRFQGALDRNCPVLATVASRVLAAGCAKRNSETGNFTAASKGETVMMGIILLLSSTSTRLFQMIRVLFTMVLFTVSRNNGLIMRLMSSTFFRLAYSPSSSRKKFLQFSERQQRDVQSRLSSSPTLKAAVLDNWQVYIGPRTERFKDPNYMLHGVQRGICEAAGAEEFSSASMEPTIPLHAVMPTDVLHNGVAEDGGVMEVGRTDALLQQRLHAYVQTMLVQAKVETVSVVEKPPETKWARGFERTNLQTLVMLMQVQLSSILGNQQAFKSFADEFGFDGSADEFHQRHCLVFGDAVPYMQAQREISRMALEHGKRHWLVPYPGLFHVYWHYLESIMKLGWELGFASLAEILGRKKVRRDAQKGVMEVHHDFLHVVTMGMWAAVIVEWERHMNAGNGDMHGDTKVSDLMAYMEIVCEKNKFAKFWWTQILTKYGFMYFELRRAIRVCDIMTIECIMRRAVHIFKFTLKVKYVIVTLFMLIDLLTSPYRLVAALRHMSTVSLSGVAEKNVPIDVWIENTNLFHKKVSKEHAKAPWVKAVSVLVTPLQTITNRFLQRAHIERLKGHNHPKMEEDIQKVKEMCLSLKMFSVESGEMSLIDHFKAGGGAATDERVLPDRYLDVEAHTTGTVFKQTAGIISVIRERELAIHATHAKAEFVHIIGVDAEVEVRLASSAINPATVFNWKPSSPTLVVPTPVSDADDADTSKRRRMMEKMQAFCGFTPTSELDDVQKAFLVSAGTPAHQLAVDEFVRVHLDGAQPLHARDVERTLFGSGEEGLVTQALGADYLLLGDVRVSIKDGTSIWRMRHYKQS</sequence>
<dbReference type="Pfam" id="PF20231">
    <property type="entry name" value="DUF6589"/>
    <property type="match status" value="2"/>
</dbReference>
<dbReference type="EMBL" id="LGRX02025480">
    <property type="protein sequence ID" value="KAK3252306.1"/>
    <property type="molecule type" value="Genomic_DNA"/>
</dbReference>
<protein>
    <recommendedName>
        <fullName evidence="1">DUF6589 domain-containing protein</fullName>
    </recommendedName>
</protein>
<feature type="domain" description="DUF6589" evidence="1">
    <location>
        <begin position="282"/>
        <end position="422"/>
    </location>
</feature>
<dbReference type="InterPro" id="IPR046496">
    <property type="entry name" value="DUF6589"/>
</dbReference>
<evidence type="ECO:0000313" key="3">
    <source>
        <dbReference type="Proteomes" id="UP001190700"/>
    </source>
</evidence>
<feature type="domain" description="DUF6589" evidence="1">
    <location>
        <begin position="460"/>
        <end position="589"/>
    </location>
</feature>
<dbReference type="Proteomes" id="UP001190700">
    <property type="component" value="Unassembled WGS sequence"/>
</dbReference>
<proteinExistence type="predicted"/>
<evidence type="ECO:0000313" key="2">
    <source>
        <dbReference type="EMBL" id="KAK3252306.1"/>
    </source>
</evidence>
<comment type="caution">
    <text evidence="2">The sequence shown here is derived from an EMBL/GenBank/DDBJ whole genome shotgun (WGS) entry which is preliminary data.</text>
</comment>
<gene>
    <name evidence="2" type="ORF">CYMTET_38394</name>
</gene>
<reference evidence="2 3" key="1">
    <citation type="journal article" date="2015" name="Genome Biol. Evol.">
        <title>Comparative Genomics of a Bacterivorous Green Alga Reveals Evolutionary Causalities and Consequences of Phago-Mixotrophic Mode of Nutrition.</title>
        <authorList>
            <person name="Burns J.A."/>
            <person name="Paasch A."/>
            <person name="Narechania A."/>
            <person name="Kim E."/>
        </authorList>
    </citation>
    <scope>NUCLEOTIDE SEQUENCE [LARGE SCALE GENOMIC DNA]</scope>
    <source>
        <strain evidence="2 3">PLY_AMNH</strain>
    </source>
</reference>
<dbReference type="AlphaFoldDB" id="A0AAE0F502"/>
<name>A0AAE0F502_9CHLO</name>
<accession>A0AAE0F502</accession>
<organism evidence="2 3">
    <name type="scientific">Cymbomonas tetramitiformis</name>
    <dbReference type="NCBI Taxonomy" id="36881"/>
    <lineage>
        <taxon>Eukaryota</taxon>
        <taxon>Viridiplantae</taxon>
        <taxon>Chlorophyta</taxon>
        <taxon>Pyramimonadophyceae</taxon>
        <taxon>Pyramimonadales</taxon>
        <taxon>Pyramimonadaceae</taxon>
        <taxon>Cymbomonas</taxon>
    </lineage>
</organism>